<evidence type="ECO:0000256" key="1">
    <source>
        <dbReference type="SAM" id="Phobius"/>
    </source>
</evidence>
<dbReference type="RefSeq" id="WP_203774103.1">
    <property type="nucleotide sequence ID" value="NZ_BAAAYJ010000087.1"/>
</dbReference>
<feature type="transmembrane region" description="Helical" evidence="1">
    <location>
        <begin position="12"/>
        <end position="34"/>
    </location>
</feature>
<organism evidence="2 3">
    <name type="scientific">Actinoplanes nipponensis</name>
    <dbReference type="NCBI Taxonomy" id="135950"/>
    <lineage>
        <taxon>Bacteria</taxon>
        <taxon>Bacillati</taxon>
        <taxon>Actinomycetota</taxon>
        <taxon>Actinomycetes</taxon>
        <taxon>Micromonosporales</taxon>
        <taxon>Micromonosporaceae</taxon>
        <taxon>Actinoplanes</taxon>
    </lineage>
</organism>
<dbReference type="EMBL" id="BOMQ01000071">
    <property type="protein sequence ID" value="GIE52549.1"/>
    <property type="molecule type" value="Genomic_DNA"/>
</dbReference>
<gene>
    <name evidence="2" type="ORF">Ani05nite_60830</name>
</gene>
<keyword evidence="1" id="KW-0812">Transmembrane</keyword>
<evidence type="ECO:0008006" key="4">
    <source>
        <dbReference type="Google" id="ProtNLM"/>
    </source>
</evidence>
<protein>
    <recommendedName>
        <fullName evidence="4">Pilus assembly protein Flp/PilA</fullName>
    </recommendedName>
</protein>
<dbReference type="Proteomes" id="UP000647172">
    <property type="component" value="Unassembled WGS sequence"/>
</dbReference>
<reference evidence="2" key="1">
    <citation type="submission" date="2021-01" db="EMBL/GenBank/DDBJ databases">
        <title>Whole genome shotgun sequence of Actinoplanes nipponensis NBRC 14063.</title>
        <authorList>
            <person name="Komaki H."/>
            <person name="Tamura T."/>
        </authorList>
    </citation>
    <scope>NUCLEOTIDE SEQUENCE</scope>
    <source>
        <strain evidence="2">NBRC 14063</strain>
    </source>
</reference>
<sequence>MSHARPADQGATVIEYVLLAGLIVVIVIAAVTLLGGHVTALADTVAAPSGPSAGTAP</sequence>
<dbReference type="AlphaFoldDB" id="A0A919MK67"/>
<proteinExistence type="predicted"/>
<keyword evidence="3" id="KW-1185">Reference proteome</keyword>
<evidence type="ECO:0000313" key="3">
    <source>
        <dbReference type="Proteomes" id="UP000647172"/>
    </source>
</evidence>
<name>A0A919MK67_9ACTN</name>
<comment type="caution">
    <text evidence="2">The sequence shown here is derived from an EMBL/GenBank/DDBJ whole genome shotgun (WGS) entry which is preliminary data.</text>
</comment>
<evidence type="ECO:0000313" key="2">
    <source>
        <dbReference type="EMBL" id="GIE52549.1"/>
    </source>
</evidence>
<keyword evidence="1" id="KW-0472">Membrane</keyword>
<keyword evidence="1" id="KW-1133">Transmembrane helix</keyword>
<accession>A0A919MK67</accession>